<dbReference type="InterPro" id="IPR013785">
    <property type="entry name" value="Aldolase_TIM"/>
</dbReference>
<dbReference type="EC" id="5.4.3.2" evidence="5"/>
<dbReference type="Gene3D" id="3.20.20.70">
    <property type="entry name" value="Aldolase class I"/>
    <property type="match status" value="1"/>
</dbReference>
<feature type="binding site" evidence="14">
    <location>
        <position position="140"/>
    </location>
    <ligand>
        <name>[4Fe-4S] cluster</name>
        <dbReference type="ChEBI" id="CHEBI:49883"/>
        <note>4Fe-4S-S-AdoMet</note>
    </ligand>
</feature>
<dbReference type="SFLD" id="SFLDS00029">
    <property type="entry name" value="Radical_SAM"/>
    <property type="match status" value="1"/>
</dbReference>
<dbReference type="InterPro" id="IPR022459">
    <property type="entry name" value="Lysine_aminomutase"/>
</dbReference>
<evidence type="ECO:0000313" key="18">
    <source>
        <dbReference type="Proteomes" id="UP000034127"/>
    </source>
</evidence>
<evidence type="ECO:0000256" key="3">
    <source>
        <dbReference type="ARBA" id="ARBA00001966"/>
    </source>
</evidence>
<dbReference type="InterPro" id="IPR003739">
    <property type="entry name" value="Lys_aminomutase/Glu_NH3_mut"/>
</dbReference>
<feature type="modified residue" description="N6-(pyridoxal phosphate)lysine" evidence="15">
    <location>
        <position position="348"/>
    </location>
</feature>
<evidence type="ECO:0000256" key="2">
    <source>
        <dbReference type="ARBA" id="ARBA00001933"/>
    </source>
</evidence>
<evidence type="ECO:0000256" key="5">
    <source>
        <dbReference type="ARBA" id="ARBA00012144"/>
    </source>
</evidence>
<keyword evidence="7 14" id="KW-0004">4Fe-4S</keyword>
<dbReference type="Gene3D" id="6.20.120.40">
    <property type="match status" value="1"/>
</dbReference>
<dbReference type="Pfam" id="PF12544">
    <property type="entry name" value="LAM_C"/>
    <property type="match status" value="1"/>
</dbReference>
<dbReference type="GO" id="GO:0050066">
    <property type="term" value="F:L-lysine 2,3-aminomutase activity"/>
    <property type="evidence" value="ECO:0007669"/>
    <property type="project" value="UniProtKB-EC"/>
</dbReference>
<dbReference type="Proteomes" id="UP000034127">
    <property type="component" value="Unassembled WGS sequence"/>
</dbReference>
<dbReference type="AlphaFoldDB" id="A0A0G0BXN3"/>
<dbReference type="SUPFAM" id="SSF102114">
    <property type="entry name" value="Radical SAM enzymes"/>
    <property type="match status" value="1"/>
</dbReference>
<dbReference type="Pfam" id="PF04055">
    <property type="entry name" value="Radical_SAM"/>
    <property type="match status" value="1"/>
</dbReference>
<dbReference type="CDD" id="cd01335">
    <property type="entry name" value="Radical_SAM"/>
    <property type="match status" value="1"/>
</dbReference>
<reference evidence="17 18" key="1">
    <citation type="journal article" date="2015" name="Nature">
        <title>rRNA introns, odd ribosomes, and small enigmatic genomes across a large radiation of phyla.</title>
        <authorList>
            <person name="Brown C.T."/>
            <person name="Hug L.A."/>
            <person name="Thomas B.C."/>
            <person name="Sharon I."/>
            <person name="Castelle C.J."/>
            <person name="Singh A."/>
            <person name="Wilkins M.J."/>
            <person name="Williams K.H."/>
            <person name="Banfield J.F."/>
        </authorList>
    </citation>
    <scope>NUCLEOTIDE SEQUENCE [LARGE SCALE GENOMIC DNA]</scope>
</reference>
<dbReference type="PIRSF" id="PIRSF004911">
    <property type="entry name" value="DUF160"/>
    <property type="match status" value="1"/>
</dbReference>
<sequence>MIKLRYFQKSKKNEYWKAVSDRDWLDYRWQLQNRISDPTVLQKILVLTDEETAEIKNSLKTLRMTITPYYLSQIDKNDKLDPIRLQAVPTTEETKICSSDFSDPLHEEEDCPVPGLEGVLTHRYPDRLIIYVTYQCAMYCRHCTRRRHAGETDLPTSWQKILKAAEYIKRTKTIRDVLISGGDPLTLPEYYLEKILKLIRSIDHVEIVRIGTRIPVTMPMRINKKLCSMLKKYHPLWINTHFNHPKEMTDLAASACNRLADAGIPLGNQSVLLRRINNHPLVMKKLVKLLVANRVRPYYIYQCDLSQGIEHFRTKVSEGIEIIEHLRGHTSGFAVPTFVVDGIGGGGKIPVMPNYILSQGHNKYVLRNYEGLICNYTEPSNYTYEPPLSIEKYMDESDKKNLTGVAELLSDNDKTNIIPQNLKRHNRRHKRNDF</sequence>
<dbReference type="NCBIfam" id="TIGR03820">
    <property type="entry name" value="lys_2_3_AblA"/>
    <property type="match status" value="1"/>
</dbReference>
<feature type="binding site" evidence="14">
    <location>
        <position position="143"/>
    </location>
    <ligand>
        <name>[4Fe-4S] cluster</name>
        <dbReference type="ChEBI" id="CHEBI:49883"/>
        <note>4Fe-4S-S-AdoMet</note>
    </ligand>
</feature>
<dbReference type="PANTHER" id="PTHR30538">
    <property type="entry name" value="LYSINE 2,3-AMINOMUTASE-RELATED"/>
    <property type="match status" value="1"/>
</dbReference>
<keyword evidence="12 14" id="KW-0411">Iron-sulfur</keyword>
<evidence type="ECO:0000256" key="9">
    <source>
        <dbReference type="ARBA" id="ARBA00022723"/>
    </source>
</evidence>
<evidence type="ECO:0000256" key="15">
    <source>
        <dbReference type="PIRSR" id="PIRSR603739-50"/>
    </source>
</evidence>
<dbReference type="PROSITE" id="PS51918">
    <property type="entry name" value="RADICAL_SAM"/>
    <property type="match status" value="1"/>
</dbReference>
<keyword evidence="13" id="KW-0413">Isomerase</keyword>
<evidence type="ECO:0000256" key="8">
    <source>
        <dbReference type="ARBA" id="ARBA00022691"/>
    </source>
</evidence>
<comment type="cofactor">
    <cofactor evidence="2 15">
        <name>pyridoxal 5'-phosphate</name>
        <dbReference type="ChEBI" id="CHEBI:597326"/>
    </cofactor>
</comment>
<keyword evidence="10 15" id="KW-0663">Pyridoxal phosphate</keyword>
<feature type="binding site" evidence="14">
    <location>
        <position position="136"/>
    </location>
    <ligand>
        <name>[4Fe-4S] cluster</name>
        <dbReference type="ChEBI" id="CHEBI:49883"/>
        <note>4Fe-4S-S-AdoMet</note>
    </ligand>
</feature>
<dbReference type="SFLD" id="SFLDF00283">
    <property type="entry name" value="L-lysine_2_3-aminomutase_(LAM"/>
    <property type="match status" value="1"/>
</dbReference>
<evidence type="ECO:0000259" key="16">
    <source>
        <dbReference type="PROSITE" id="PS51918"/>
    </source>
</evidence>
<dbReference type="GO" id="GO:0051539">
    <property type="term" value="F:4 iron, 4 sulfur cluster binding"/>
    <property type="evidence" value="ECO:0007669"/>
    <property type="project" value="UniProtKB-KW"/>
</dbReference>
<dbReference type="InterPro" id="IPR058240">
    <property type="entry name" value="rSAM_sf"/>
</dbReference>
<dbReference type="NCBIfam" id="TIGR00238">
    <property type="entry name" value="KamA family radical SAM protein"/>
    <property type="match status" value="1"/>
</dbReference>
<dbReference type="SFLD" id="SFLDG01070">
    <property type="entry name" value="PLP-dependent"/>
    <property type="match status" value="1"/>
</dbReference>
<evidence type="ECO:0000256" key="11">
    <source>
        <dbReference type="ARBA" id="ARBA00023004"/>
    </source>
</evidence>
<dbReference type="PATRIC" id="fig|1618485.3.peg.36"/>
<dbReference type="InterPro" id="IPR025895">
    <property type="entry name" value="LAM_C_dom"/>
</dbReference>
<evidence type="ECO:0000313" key="17">
    <source>
        <dbReference type="EMBL" id="KKP68586.1"/>
    </source>
</evidence>
<evidence type="ECO:0000256" key="1">
    <source>
        <dbReference type="ARBA" id="ARBA00000911"/>
    </source>
</evidence>
<evidence type="ECO:0000256" key="14">
    <source>
        <dbReference type="PIRSR" id="PIRSR004911-1"/>
    </source>
</evidence>
<dbReference type="PANTHER" id="PTHR30538:SF1">
    <property type="entry name" value="L-LYSINE 2,3-AMINOMUTASE"/>
    <property type="match status" value="1"/>
</dbReference>
<evidence type="ECO:0000256" key="10">
    <source>
        <dbReference type="ARBA" id="ARBA00022898"/>
    </source>
</evidence>
<dbReference type="InterPro" id="IPR007197">
    <property type="entry name" value="rSAM"/>
</dbReference>
<comment type="caution">
    <text evidence="17">The sequence shown here is derived from an EMBL/GenBank/DDBJ whole genome shotgun (WGS) entry which is preliminary data.</text>
</comment>
<gene>
    <name evidence="17" type="ORF">UR63_C0001G0036</name>
</gene>
<dbReference type="Gene3D" id="6.10.140.1170">
    <property type="match status" value="1"/>
</dbReference>
<keyword evidence="8" id="KW-0949">S-adenosyl-L-methionine</keyword>
<evidence type="ECO:0000256" key="13">
    <source>
        <dbReference type="ARBA" id="ARBA00023235"/>
    </source>
</evidence>
<evidence type="ECO:0000256" key="4">
    <source>
        <dbReference type="ARBA" id="ARBA00008703"/>
    </source>
</evidence>
<evidence type="ECO:0000256" key="12">
    <source>
        <dbReference type="ARBA" id="ARBA00023014"/>
    </source>
</evidence>
<dbReference type="GO" id="GO:0046872">
    <property type="term" value="F:metal ion binding"/>
    <property type="evidence" value="ECO:0007669"/>
    <property type="project" value="UniProtKB-KW"/>
</dbReference>
<dbReference type="EMBL" id="LBPX01000001">
    <property type="protein sequence ID" value="KKP68586.1"/>
    <property type="molecule type" value="Genomic_DNA"/>
</dbReference>
<accession>A0A0G0BXN3</accession>
<name>A0A0G0BXN3_9BACT</name>
<evidence type="ECO:0000256" key="7">
    <source>
        <dbReference type="ARBA" id="ARBA00022485"/>
    </source>
</evidence>
<keyword evidence="9 14" id="KW-0479">Metal-binding</keyword>
<keyword evidence="11" id="KW-0408">Iron</keyword>
<comment type="catalytic activity">
    <reaction evidence="1">
        <text>L-lysine = (3S)-3,6-diaminohexanoate</text>
        <dbReference type="Rhea" id="RHEA:19177"/>
        <dbReference type="ChEBI" id="CHEBI:32551"/>
        <dbReference type="ChEBI" id="CHEBI:57434"/>
        <dbReference type="EC" id="5.4.3.2"/>
    </reaction>
</comment>
<feature type="domain" description="Radical SAM core" evidence="16">
    <location>
        <begin position="122"/>
        <end position="334"/>
    </location>
</feature>
<organism evidence="17 18">
    <name type="scientific">Candidatus Roizmanbacteria bacterium GW2011_GWC2_35_12</name>
    <dbReference type="NCBI Taxonomy" id="1618485"/>
    <lineage>
        <taxon>Bacteria</taxon>
        <taxon>Candidatus Roizmaniibacteriota</taxon>
    </lineage>
</organism>
<comment type="similarity">
    <text evidence="4">Belongs to the radical SAM superfamily. KamA family.</text>
</comment>
<comment type="cofactor">
    <cofactor evidence="3">
        <name>[4Fe-4S] cluster</name>
        <dbReference type="ChEBI" id="CHEBI:49883"/>
    </cofactor>
</comment>
<proteinExistence type="inferred from homology"/>
<evidence type="ECO:0000256" key="6">
    <source>
        <dbReference type="ARBA" id="ARBA00022363"/>
    </source>
</evidence>
<protein>
    <recommendedName>
        <fullName evidence="6">L-lysine 2,3-aminomutase</fullName>
        <ecNumber evidence="5">5.4.3.2</ecNumber>
    </recommendedName>
</protein>